<protein>
    <submittedName>
        <fullName evidence="1">Uncharacterized protein</fullName>
    </submittedName>
</protein>
<feature type="non-terminal residue" evidence="1">
    <location>
        <position position="42"/>
    </location>
</feature>
<sequence length="42" mass="4845">MSYHTGMTTEFQSSILSRKKEKRSCRFSAVGQMKLICYYSGC</sequence>
<dbReference type="AlphaFoldDB" id="A0ABD1D1G8"/>
<keyword evidence="2" id="KW-1185">Reference proteome</keyword>
<name>A0ABD1D1G8_CULPP</name>
<evidence type="ECO:0000313" key="2">
    <source>
        <dbReference type="Proteomes" id="UP001562425"/>
    </source>
</evidence>
<proteinExistence type="predicted"/>
<comment type="caution">
    <text evidence="1">The sequence shown here is derived from an EMBL/GenBank/DDBJ whole genome shotgun (WGS) entry which is preliminary data.</text>
</comment>
<organism evidence="1 2">
    <name type="scientific">Culex pipiens pipiens</name>
    <name type="common">Northern house mosquito</name>
    <dbReference type="NCBI Taxonomy" id="38569"/>
    <lineage>
        <taxon>Eukaryota</taxon>
        <taxon>Metazoa</taxon>
        <taxon>Ecdysozoa</taxon>
        <taxon>Arthropoda</taxon>
        <taxon>Hexapoda</taxon>
        <taxon>Insecta</taxon>
        <taxon>Pterygota</taxon>
        <taxon>Neoptera</taxon>
        <taxon>Endopterygota</taxon>
        <taxon>Diptera</taxon>
        <taxon>Nematocera</taxon>
        <taxon>Culicoidea</taxon>
        <taxon>Culicidae</taxon>
        <taxon>Culicinae</taxon>
        <taxon>Culicini</taxon>
        <taxon>Culex</taxon>
        <taxon>Culex</taxon>
    </lineage>
</organism>
<accession>A0ABD1D1G8</accession>
<reference evidence="1 2" key="1">
    <citation type="submission" date="2024-05" db="EMBL/GenBank/DDBJ databases">
        <title>Culex pipiens pipiens assembly and annotation.</title>
        <authorList>
            <person name="Alout H."/>
            <person name="Durand T."/>
        </authorList>
    </citation>
    <scope>NUCLEOTIDE SEQUENCE [LARGE SCALE GENOMIC DNA]</scope>
    <source>
        <strain evidence="1">HA-2024</strain>
        <tissue evidence="1">Whole body</tissue>
    </source>
</reference>
<dbReference type="Proteomes" id="UP001562425">
    <property type="component" value="Unassembled WGS sequence"/>
</dbReference>
<gene>
    <name evidence="1" type="ORF">pipiens_000387</name>
</gene>
<dbReference type="EMBL" id="JBEHCU010008097">
    <property type="protein sequence ID" value="KAL1388289.1"/>
    <property type="molecule type" value="Genomic_DNA"/>
</dbReference>
<evidence type="ECO:0000313" key="1">
    <source>
        <dbReference type="EMBL" id="KAL1388289.1"/>
    </source>
</evidence>